<accession>F8L7F1</accession>
<dbReference type="InterPro" id="IPR007825">
    <property type="entry name" value="Major_OMP_Legionella"/>
</dbReference>
<gene>
    <name evidence="2" type="ordered locus">SNE_A08060</name>
</gene>
<evidence type="ECO:0000313" key="2">
    <source>
        <dbReference type="EMBL" id="CCB88683.1"/>
    </source>
</evidence>
<dbReference type="STRING" id="331113.SNE_A08060"/>
<organism evidence="2 3">
    <name type="scientific">Simkania negevensis (strain ATCC VR-1471 / DSM 27360 / Z)</name>
    <dbReference type="NCBI Taxonomy" id="331113"/>
    <lineage>
        <taxon>Bacteria</taxon>
        <taxon>Pseudomonadati</taxon>
        <taxon>Chlamydiota</taxon>
        <taxon>Chlamydiia</taxon>
        <taxon>Parachlamydiales</taxon>
        <taxon>Simkaniaceae</taxon>
        <taxon>Simkania</taxon>
    </lineage>
</organism>
<protein>
    <submittedName>
        <fullName evidence="2">MOMP-like family protein</fullName>
    </submittedName>
</protein>
<evidence type="ECO:0000313" key="3">
    <source>
        <dbReference type="Proteomes" id="UP000000496"/>
    </source>
</evidence>
<evidence type="ECO:0000256" key="1">
    <source>
        <dbReference type="SAM" id="SignalP"/>
    </source>
</evidence>
<reference evidence="2 3" key="2">
    <citation type="journal article" date="2011" name="Mol. Biol. Evol.">
        <title>Unity in variety--the pan-genome of the Chlamydiae.</title>
        <authorList>
            <person name="Collingro A."/>
            <person name="Tischler P."/>
            <person name="Weinmaier T."/>
            <person name="Penz T."/>
            <person name="Heinz E."/>
            <person name="Brunham R.C."/>
            <person name="Read T.D."/>
            <person name="Bavoil P.M."/>
            <person name="Sachse K."/>
            <person name="Kahane S."/>
            <person name="Friedman M.G."/>
            <person name="Rattei T."/>
            <person name="Myers G.S."/>
            <person name="Horn M."/>
        </authorList>
    </citation>
    <scope>NUCLEOTIDE SEQUENCE [LARGE SCALE GENOMIC DNA]</scope>
    <source>
        <strain evidence="3">ATCC VR-1471 / Z</strain>
    </source>
</reference>
<keyword evidence="1" id="KW-0732">Signal</keyword>
<feature type="signal peptide" evidence="1">
    <location>
        <begin position="1"/>
        <end position="20"/>
    </location>
</feature>
<reference key="1">
    <citation type="journal article" date="2011" name="Mol. Biol. Evol.">
        <title>Unity in variety -- the pan-genome of the Chlamydiae.</title>
        <authorList>
            <person name="Collingro A."/>
            <person name="Tischler P."/>
            <person name="Weinmaier T."/>
            <person name="Penz T."/>
            <person name="Heinz E."/>
            <person name="Brunham R.C."/>
            <person name="Read T.D."/>
            <person name="Bavoil P.M."/>
            <person name="Sachse K."/>
            <person name="Kahane S."/>
            <person name="Friedman M.G."/>
            <person name="Rattei T."/>
            <person name="Myers G.S.A."/>
            <person name="Horn M."/>
        </authorList>
    </citation>
    <scope>NUCLEOTIDE SEQUENCE</scope>
    <source>
        <strain>Z</strain>
    </source>
</reference>
<dbReference type="KEGG" id="sng:SNE_A08060"/>
<feature type="chain" id="PRO_5003374049" evidence="1">
    <location>
        <begin position="21"/>
        <end position="351"/>
    </location>
</feature>
<sequence>MEFIMQFKFLLFFLFPIALVAEMQQEPSPVPNMPPKDATRSARTCHDLNGVYVTGDFLYWKARNDDLVYVVQVTPTVGQTLTTFIARPIEIDFEYKPGFRVGIGGDLPWNGWDLNLNWTRFSFGISSTKTSSVADLSLNIGGFDSIFFGRRGKIHWDFNYNSLEFDFGRRAFLDSSWIIRPSFGLKAVWFDNKNKLDLYEVESFNPNGAGLPGVDEYAKSEIDVSGIGPFVSFYGKWNWIYGLGIAGQVSGSILWYDIDENAKTLRNELQNLTVRQSFGQLKFSTHRVRPYVQLFLGIDWEWCFIPKWLSAQLALGYEAQYFWAMLVDPINNRDDVPTSFDGLTFKARLDF</sequence>
<dbReference type="eggNOG" id="COG3468">
    <property type="taxonomic scope" value="Bacteria"/>
</dbReference>
<proteinExistence type="predicted"/>
<keyword evidence="3" id="KW-1185">Reference proteome</keyword>
<dbReference type="Pfam" id="PF05150">
    <property type="entry name" value="Legionella_OMP"/>
    <property type="match status" value="1"/>
</dbReference>
<dbReference type="AlphaFoldDB" id="F8L7F1"/>
<dbReference type="HOGENOM" id="CLU_059550_0_0_0"/>
<dbReference type="Proteomes" id="UP000000496">
    <property type="component" value="Chromosome gsn.131"/>
</dbReference>
<dbReference type="EMBL" id="FR872582">
    <property type="protein sequence ID" value="CCB88683.1"/>
    <property type="molecule type" value="Genomic_DNA"/>
</dbReference>
<name>F8L7F1_SIMNZ</name>